<reference evidence="2 3" key="1">
    <citation type="journal article" date="2019" name="Nat. Ecol. Evol.">
        <title>Megaphylogeny resolves global patterns of mushroom evolution.</title>
        <authorList>
            <person name="Varga T."/>
            <person name="Krizsan K."/>
            <person name="Foldi C."/>
            <person name="Dima B."/>
            <person name="Sanchez-Garcia M."/>
            <person name="Sanchez-Ramirez S."/>
            <person name="Szollosi G.J."/>
            <person name="Szarkandi J.G."/>
            <person name="Papp V."/>
            <person name="Albert L."/>
            <person name="Andreopoulos W."/>
            <person name="Angelini C."/>
            <person name="Antonin V."/>
            <person name="Barry K.W."/>
            <person name="Bougher N.L."/>
            <person name="Buchanan P."/>
            <person name="Buyck B."/>
            <person name="Bense V."/>
            <person name="Catcheside P."/>
            <person name="Chovatia M."/>
            <person name="Cooper J."/>
            <person name="Damon W."/>
            <person name="Desjardin D."/>
            <person name="Finy P."/>
            <person name="Geml J."/>
            <person name="Haridas S."/>
            <person name="Hughes K."/>
            <person name="Justo A."/>
            <person name="Karasinski D."/>
            <person name="Kautmanova I."/>
            <person name="Kiss B."/>
            <person name="Kocsube S."/>
            <person name="Kotiranta H."/>
            <person name="LaButti K.M."/>
            <person name="Lechner B.E."/>
            <person name="Liimatainen K."/>
            <person name="Lipzen A."/>
            <person name="Lukacs Z."/>
            <person name="Mihaltcheva S."/>
            <person name="Morgado L.N."/>
            <person name="Niskanen T."/>
            <person name="Noordeloos M.E."/>
            <person name="Ohm R.A."/>
            <person name="Ortiz-Santana B."/>
            <person name="Ovrebo C."/>
            <person name="Racz N."/>
            <person name="Riley R."/>
            <person name="Savchenko A."/>
            <person name="Shiryaev A."/>
            <person name="Soop K."/>
            <person name="Spirin V."/>
            <person name="Szebenyi C."/>
            <person name="Tomsovsky M."/>
            <person name="Tulloss R.E."/>
            <person name="Uehling J."/>
            <person name="Grigoriev I.V."/>
            <person name="Vagvolgyi C."/>
            <person name="Papp T."/>
            <person name="Martin F.M."/>
            <person name="Miettinen O."/>
            <person name="Hibbett D.S."/>
            <person name="Nagy L.G."/>
        </authorList>
    </citation>
    <scope>NUCLEOTIDE SEQUENCE [LARGE SCALE GENOMIC DNA]</scope>
    <source>
        <strain evidence="2 3">HHB13444</strain>
    </source>
</reference>
<dbReference type="Proteomes" id="UP000308197">
    <property type="component" value="Unassembled WGS sequence"/>
</dbReference>
<evidence type="ECO:0000313" key="2">
    <source>
        <dbReference type="EMBL" id="TFK87948.1"/>
    </source>
</evidence>
<evidence type="ECO:0000256" key="1">
    <source>
        <dbReference type="SAM" id="MobiDB-lite"/>
    </source>
</evidence>
<organism evidence="2 3">
    <name type="scientific">Polyporus arcularius HHB13444</name>
    <dbReference type="NCBI Taxonomy" id="1314778"/>
    <lineage>
        <taxon>Eukaryota</taxon>
        <taxon>Fungi</taxon>
        <taxon>Dikarya</taxon>
        <taxon>Basidiomycota</taxon>
        <taxon>Agaricomycotina</taxon>
        <taxon>Agaricomycetes</taxon>
        <taxon>Polyporales</taxon>
        <taxon>Polyporaceae</taxon>
        <taxon>Polyporus</taxon>
    </lineage>
</organism>
<proteinExistence type="predicted"/>
<dbReference type="AlphaFoldDB" id="A0A5C3PI08"/>
<feature type="region of interest" description="Disordered" evidence="1">
    <location>
        <begin position="1"/>
        <end position="27"/>
    </location>
</feature>
<dbReference type="EMBL" id="ML211132">
    <property type="protein sequence ID" value="TFK87948.1"/>
    <property type="molecule type" value="Genomic_DNA"/>
</dbReference>
<name>A0A5C3PI08_9APHY</name>
<gene>
    <name evidence="2" type="ORF">K466DRAFT_93195</name>
</gene>
<accession>A0A5C3PI08</accession>
<sequence>MDPSLAGSIPSCFRTPEPVPSRGTSSKHTQVERTCFRSVARTRTSFYWMSEFRHGRRLRFHSLPFMAAAWNLLESAGNCSAPFSPLPRTCYAPLIRLFVSVTQSLPASITQTNYDLGRPGCHRQGVQQVSRFWDPRPSVRHVKYRSPYPHSFNRATTMYLQT</sequence>
<protein>
    <submittedName>
        <fullName evidence="2">Uncharacterized protein</fullName>
    </submittedName>
</protein>
<keyword evidence="3" id="KW-1185">Reference proteome</keyword>
<dbReference type="InParanoid" id="A0A5C3PI08"/>
<evidence type="ECO:0000313" key="3">
    <source>
        <dbReference type="Proteomes" id="UP000308197"/>
    </source>
</evidence>